<keyword evidence="6 7" id="KW-0472">Membrane</keyword>
<evidence type="ECO:0000256" key="5">
    <source>
        <dbReference type="ARBA" id="ARBA00022989"/>
    </source>
</evidence>
<dbReference type="EMBL" id="LAZR01026425">
    <property type="protein sequence ID" value="KKL68794.1"/>
    <property type="molecule type" value="Genomic_DNA"/>
</dbReference>
<dbReference type="GO" id="GO:0016651">
    <property type="term" value="F:oxidoreductase activity, acting on NAD(P)H"/>
    <property type="evidence" value="ECO:0007669"/>
    <property type="project" value="InterPro"/>
</dbReference>
<dbReference type="InterPro" id="IPR039428">
    <property type="entry name" value="NUOK/Mnh_C1-like"/>
</dbReference>
<accession>A0A0F9E466</accession>
<dbReference type="Pfam" id="PF00420">
    <property type="entry name" value="Oxidored_q2"/>
    <property type="match status" value="1"/>
</dbReference>
<name>A0A0F9E466_9ZZZZ</name>
<reference evidence="8" key="1">
    <citation type="journal article" date="2015" name="Nature">
        <title>Complex archaea that bridge the gap between prokaryotes and eukaryotes.</title>
        <authorList>
            <person name="Spang A."/>
            <person name="Saw J.H."/>
            <person name="Jorgensen S.L."/>
            <person name="Zaremba-Niedzwiedzka K."/>
            <person name="Martijn J."/>
            <person name="Lind A.E."/>
            <person name="van Eijk R."/>
            <person name="Schleper C."/>
            <person name="Guy L."/>
            <person name="Ettema T.J."/>
        </authorList>
    </citation>
    <scope>NUCLEOTIDE SEQUENCE</scope>
</reference>
<dbReference type="NCBIfam" id="NF004323">
    <property type="entry name" value="PRK05715.1-5"/>
    <property type="match status" value="1"/>
</dbReference>
<dbReference type="GO" id="GO:0030964">
    <property type="term" value="C:NADH dehydrogenase complex"/>
    <property type="evidence" value="ECO:0007669"/>
    <property type="project" value="TreeGrafter"/>
</dbReference>
<comment type="similarity">
    <text evidence="2">Belongs to the complex I subunit 4L family.</text>
</comment>
<dbReference type="NCBIfam" id="NF004320">
    <property type="entry name" value="PRK05715.1-2"/>
    <property type="match status" value="1"/>
</dbReference>
<feature type="transmembrane region" description="Helical" evidence="7">
    <location>
        <begin position="31"/>
        <end position="53"/>
    </location>
</feature>
<comment type="caution">
    <text evidence="8">The sequence shown here is derived from an EMBL/GenBank/DDBJ whole genome shotgun (WGS) entry which is preliminary data.</text>
</comment>
<evidence type="ECO:0000313" key="8">
    <source>
        <dbReference type="EMBL" id="KKL68794.1"/>
    </source>
</evidence>
<gene>
    <name evidence="8" type="ORF">LCGC14_2121440</name>
</gene>
<protein>
    <submittedName>
        <fullName evidence="8">Uncharacterized protein</fullName>
    </submittedName>
</protein>
<feature type="transmembrane region" description="Helical" evidence="7">
    <location>
        <begin position="59"/>
        <end position="84"/>
    </location>
</feature>
<dbReference type="Gene3D" id="1.10.287.3510">
    <property type="match status" value="1"/>
</dbReference>
<dbReference type="PANTHER" id="PTHR11434">
    <property type="entry name" value="NADH-UBIQUINONE OXIDOREDUCTASE SUBUNIT ND4L"/>
    <property type="match status" value="1"/>
</dbReference>
<dbReference type="InterPro" id="IPR001133">
    <property type="entry name" value="NADH_UbQ_OxRdtase_chain4L/K"/>
</dbReference>
<evidence type="ECO:0000256" key="1">
    <source>
        <dbReference type="ARBA" id="ARBA00004141"/>
    </source>
</evidence>
<organism evidence="8">
    <name type="scientific">marine sediment metagenome</name>
    <dbReference type="NCBI Taxonomy" id="412755"/>
    <lineage>
        <taxon>unclassified sequences</taxon>
        <taxon>metagenomes</taxon>
        <taxon>ecological metagenomes</taxon>
    </lineage>
</organism>
<evidence type="ECO:0000256" key="4">
    <source>
        <dbReference type="ARBA" id="ARBA00022692"/>
    </source>
</evidence>
<feature type="transmembrane region" description="Helical" evidence="7">
    <location>
        <begin position="6"/>
        <end position="24"/>
    </location>
</feature>
<comment type="subcellular location">
    <subcellularLocation>
        <location evidence="1">Membrane</location>
        <topology evidence="1">Multi-pass membrane protein</topology>
    </subcellularLocation>
</comment>
<evidence type="ECO:0000256" key="2">
    <source>
        <dbReference type="ARBA" id="ARBA00010519"/>
    </source>
</evidence>
<keyword evidence="5 7" id="KW-1133">Transmembrane helix</keyword>
<dbReference type="PANTHER" id="PTHR11434:SF16">
    <property type="entry name" value="NADH-UBIQUINONE OXIDOREDUCTASE CHAIN 4L"/>
    <property type="match status" value="1"/>
</dbReference>
<proteinExistence type="inferred from homology"/>
<sequence length="100" mass="11111">MPSLTHFLMLGLILFSIGVAGVLLRRNIIIVLMSLELIFNAVNINLAAFSYYLQSLNGTIFVIFNITIAAAEVAVGLAIVVVVYRQRKTVYLDELHEMRG</sequence>
<keyword evidence="3" id="KW-0813">Transport</keyword>
<dbReference type="GO" id="GO:0042773">
    <property type="term" value="P:ATP synthesis coupled electron transport"/>
    <property type="evidence" value="ECO:0007669"/>
    <property type="project" value="InterPro"/>
</dbReference>
<dbReference type="FunFam" id="1.10.287.3510:FF:000001">
    <property type="entry name" value="NADH-quinone oxidoreductase subunit K"/>
    <property type="match status" value="1"/>
</dbReference>
<evidence type="ECO:0000256" key="6">
    <source>
        <dbReference type="ARBA" id="ARBA00023136"/>
    </source>
</evidence>
<dbReference type="HAMAP" id="MF_01456">
    <property type="entry name" value="NDH1_NuoK"/>
    <property type="match status" value="1"/>
</dbReference>
<evidence type="ECO:0000256" key="3">
    <source>
        <dbReference type="ARBA" id="ARBA00022448"/>
    </source>
</evidence>
<evidence type="ECO:0000256" key="7">
    <source>
        <dbReference type="SAM" id="Phobius"/>
    </source>
</evidence>
<dbReference type="NCBIfam" id="NF004321">
    <property type="entry name" value="PRK05715.1-3"/>
    <property type="match status" value="1"/>
</dbReference>
<dbReference type="AlphaFoldDB" id="A0A0F9E466"/>
<keyword evidence="4 7" id="KW-0812">Transmembrane</keyword>